<comment type="caution">
    <text evidence="1">The sequence shown here is derived from an EMBL/GenBank/DDBJ whole genome shotgun (WGS) entry which is preliminary data.</text>
</comment>
<dbReference type="EMBL" id="LAZR01042901">
    <property type="protein sequence ID" value="KKL08376.1"/>
    <property type="molecule type" value="Genomic_DNA"/>
</dbReference>
<feature type="non-terminal residue" evidence="1">
    <location>
        <position position="112"/>
    </location>
</feature>
<organism evidence="1">
    <name type="scientific">marine sediment metagenome</name>
    <dbReference type="NCBI Taxonomy" id="412755"/>
    <lineage>
        <taxon>unclassified sequences</taxon>
        <taxon>metagenomes</taxon>
        <taxon>ecological metagenomes</taxon>
    </lineage>
</organism>
<dbReference type="AlphaFoldDB" id="A0A0F9CRX4"/>
<name>A0A0F9CRX4_9ZZZZ</name>
<accession>A0A0F9CRX4</accession>
<protein>
    <submittedName>
        <fullName evidence="1">Uncharacterized protein</fullName>
    </submittedName>
</protein>
<gene>
    <name evidence="1" type="ORF">LCGC14_2576490</name>
</gene>
<sequence length="112" mass="11765">MSTSQFTNMTANEAVRFMANAAVQPVRKRLQEIVGAWNVVDLGCGKGEEVSTCRSIPRGGLLGRVDPYRAIPASSLPVPSVHGAGPRGTLDLRDTEGCARTSALSRGVGGVR</sequence>
<proteinExistence type="predicted"/>
<reference evidence="1" key="1">
    <citation type="journal article" date="2015" name="Nature">
        <title>Complex archaea that bridge the gap between prokaryotes and eukaryotes.</title>
        <authorList>
            <person name="Spang A."/>
            <person name="Saw J.H."/>
            <person name="Jorgensen S.L."/>
            <person name="Zaremba-Niedzwiedzka K."/>
            <person name="Martijn J."/>
            <person name="Lind A.E."/>
            <person name="van Eijk R."/>
            <person name="Schleper C."/>
            <person name="Guy L."/>
            <person name="Ettema T.J."/>
        </authorList>
    </citation>
    <scope>NUCLEOTIDE SEQUENCE</scope>
</reference>
<evidence type="ECO:0000313" key="1">
    <source>
        <dbReference type="EMBL" id="KKL08376.1"/>
    </source>
</evidence>